<reference evidence="3" key="1">
    <citation type="submission" date="2025-08" db="UniProtKB">
        <authorList>
            <consortium name="RefSeq"/>
        </authorList>
    </citation>
    <scope>IDENTIFICATION</scope>
    <source>
        <tissue evidence="3">Whole larvae</tissue>
    </source>
</reference>
<dbReference type="GeneID" id="128200416"/>
<dbReference type="PROSITE" id="PS00141">
    <property type="entry name" value="ASP_PROTEASE"/>
    <property type="match status" value="1"/>
</dbReference>
<dbReference type="Pfam" id="PF03564">
    <property type="entry name" value="DUF1759"/>
    <property type="match status" value="1"/>
</dbReference>
<feature type="domain" description="CCHC-type" evidence="1">
    <location>
        <begin position="387"/>
        <end position="403"/>
    </location>
</feature>
<dbReference type="InterPro" id="IPR001878">
    <property type="entry name" value="Znf_CCHC"/>
</dbReference>
<accession>A0ABM3MEC7</accession>
<feature type="domain" description="CCHC-type" evidence="1">
    <location>
        <begin position="353"/>
        <end position="369"/>
    </location>
</feature>
<dbReference type="SMART" id="SM00343">
    <property type="entry name" value="ZnF_C2HC"/>
    <property type="match status" value="2"/>
</dbReference>
<proteinExistence type="predicted"/>
<dbReference type="PANTHER" id="PTHR47331">
    <property type="entry name" value="PHD-TYPE DOMAIN-CONTAINING PROTEIN"/>
    <property type="match status" value="1"/>
</dbReference>
<protein>
    <submittedName>
        <fullName evidence="3">Uncharacterized protein LOC128200416</fullName>
    </submittedName>
</protein>
<keyword evidence="2" id="KW-1185">Reference proteome</keyword>
<organism evidence="2 3">
    <name type="scientific">Galleria mellonella</name>
    <name type="common">Greater wax moth</name>
    <dbReference type="NCBI Taxonomy" id="7137"/>
    <lineage>
        <taxon>Eukaryota</taxon>
        <taxon>Metazoa</taxon>
        <taxon>Ecdysozoa</taxon>
        <taxon>Arthropoda</taxon>
        <taxon>Hexapoda</taxon>
        <taxon>Insecta</taxon>
        <taxon>Pterygota</taxon>
        <taxon>Neoptera</taxon>
        <taxon>Endopterygota</taxon>
        <taxon>Lepidoptera</taxon>
        <taxon>Glossata</taxon>
        <taxon>Ditrysia</taxon>
        <taxon>Pyraloidea</taxon>
        <taxon>Pyralidae</taxon>
        <taxon>Galleriinae</taxon>
        <taxon>Galleria</taxon>
    </lineage>
</organism>
<dbReference type="PANTHER" id="PTHR47331:SF1">
    <property type="entry name" value="GAG-LIKE PROTEIN"/>
    <property type="match status" value="1"/>
</dbReference>
<gene>
    <name evidence="3" type="primary">LOC128200416</name>
</gene>
<dbReference type="InterPro" id="IPR005312">
    <property type="entry name" value="DUF1759"/>
</dbReference>
<name>A0ABM3MEC7_GALME</name>
<dbReference type="RefSeq" id="XP_052749764.1">
    <property type="nucleotide sequence ID" value="XM_052893804.1"/>
</dbReference>
<evidence type="ECO:0000259" key="1">
    <source>
        <dbReference type="SMART" id="SM00343"/>
    </source>
</evidence>
<evidence type="ECO:0000313" key="2">
    <source>
        <dbReference type="Proteomes" id="UP001652740"/>
    </source>
</evidence>
<dbReference type="InterPro" id="IPR001969">
    <property type="entry name" value="Aspartic_peptidase_AS"/>
</dbReference>
<evidence type="ECO:0000313" key="3">
    <source>
        <dbReference type="RefSeq" id="XP_052749764.1"/>
    </source>
</evidence>
<sequence>MEQALLQRKVVRRRFTMCAKRIEDFLEKNDKTGMSAEILNITKIFDELTFLQNKLMDLWLNMEERDENFFDDDLELSEAYTSKFYLLKHKVSENCSPAVARSSASDTVIKADSESGETSQRHRRHFRLPKLQLTLLNEEIKSWIPFWTQFKKIDCDSDIDDEDKFQYLLQSIEKGCNARELVESFPPSAENYPKVMQQLKQRYGKDELIIEYYVRELLKLTIVQRNDNSKMATRILYDKLMTQILALESLGVTQDKYAAFLFPMVESALPEDILRAWNRCQANVATNDKEKSQLTQLLHFVRKEVESEEKINLSRGGFSSVDPSPVIPSASFLSTAVRNKEKNVVHTKNEIRECVWCDKPTHNSSECKRPIKWDLEEKKDFLKKKNTCLICLKIGHHAKKCRKYPKCIVCEKRHYPIMCAELPKISKKAEDQVLKQSIKPSTVLLQTVKLNLVYKEKTITVRALLDSGAQRSFIRSDAIEKLNIKPTGSLYTGRSEHVSDNLVAIETKFGWVIQGPTSGTYCNFTSIHACSFDIDDLWKLESIGIKDEAQVKSSRKREEEVENFFRETVNINGENRYEISLPWKDTADILSSNFNLAIKRLHSTTNKLTKLGLLNAYDEVLSE</sequence>
<dbReference type="Proteomes" id="UP001652740">
    <property type="component" value="Unplaced"/>
</dbReference>